<protein>
    <recommendedName>
        <fullName evidence="8">Major facilitator superfamily (MFS) profile domain-containing protein</fullName>
    </recommendedName>
</protein>
<sequence>MDDLEWQIFMAEKRDAALRKRPSSGACGISTDRLDVEFEDLESSGVELRAERDSLRADRLSIEFASEGSEELGLGELFAKGNWQDVVGMEIVTAFYSAPHDDLRDKQRELRVHVLASSLYGLYTSAVYFTPIFGGFLADRNFGRTKMIYAGILLIGFGHFVMVWRQLTFVALLFIVVGTGCFKPNISTQLGHLYDNSSAALRD</sequence>
<feature type="non-terminal residue" evidence="6">
    <location>
        <position position="203"/>
    </location>
</feature>
<keyword evidence="2 5" id="KW-0812">Transmembrane</keyword>
<evidence type="ECO:0000256" key="3">
    <source>
        <dbReference type="ARBA" id="ARBA00022989"/>
    </source>
</evidence>
<dbReference type="InterPro" id="IPR000109">
    <property type="entry name" value="POT_fam"/>
</dbReference>
<evidence type="ECO:0000313" key="6">
    <source>
        <dbReference type="EMBL" id="KAK3238780.1"/>
    </source>
</evidence>
<dbReference type="GO" id="GO:0016020">
    <property type="term" value="C:membrane"/>
    <property type="evidence" value="ECO:0007669"/>
    <property type="project" value="UniProtKB-SubCell"/>
</dbReference>
<evidence type="ECO:0000256" key="1">
    <source>
        <dbReference type="ARBA" id="ARBA00004141"/>
    </source>
</evidence>
<dbReference type="InterPro" id="IPR036259">
    <property type="entry name" value="MFS_trans_sf"/>
</dbReference>
<dbReference type="Gene3D" id="1.20.1250.20">
    <property type="entry name" value="MFS general substrate transporter like domains"/>
    <property type="match status" value="1"/>
</dbReference>
<keyword evidence="4 5" id="KW-0472">Membrane</keyword>
<dbReference type="GO" id="GO:0022857">
    <property type="term" value="F:transmembrane transporter activity"/>
    <property type="evidence" value="ECO:0007669"/>
    <property type="project" value="InterPro"/>
</dbReference>
<evidence type="ECO:0000313" key="7">
    <source>
        <dbReference type="Proteomes" id="UP001190700"/>
    </source>
</evidence>
<dbReference type="Pfam" id="PF00854">
    <property type="entry name" value="PTR2"/>
    <property type="match status" value="1"/>
</dbReference>
<evidence type="ECO:0000256" key="2">
    <source>
        <dbReference type="ARBA" id="ARBA00022692"/>
    </source>
</evidence>
<dbReference type="AlphaFoldDB" id="A0AAE0ETX9"/>
<keyword evidence="7" id="KW-1185">Reference proteome</keyword>
<keyword evidence="3 5" id="KW-1133">Transmembrane helix</keyword>
<comment type="caution">
    <text evidence="6">The sequence shown here is derived from an EMBL/GenBank/DDBJ whole genome shotgun (WGS) entry which is preliminary data.</text>
</comment>
<dbReference type="Proteomes" id="UP001190700">
    <property type="component" value="Unassembled WGS sequence"/>
</dbReference>
<proteinExistence type="predicted"/>
<feature type="transmembrane region" description="Helical" evidence="5">
    <location>
        <begin position="148"/>
        <end position="177"/>
    </location>
</feature>
<organism evidence="6 7">
    <name type="scientific">Cymbomonas tetramitiformis</name>
    <dbReference type="NCBI Taxonomy" id="36881"/>
    <lineage>
        <taxon>Eukaryota</taxon>
        <taxon>Viridiplantae</taxon>
        <taxon>Chlorophyta</taxon>
        <taxon>Pyramimonadophyceae</taxon>
        <taxon>Pyramimonadales</taxon>
        <taxon>Pyramimonadaceae</taxon>
        <taxon>Cymbomonas</taxon>
    </lineage>
</organism>
<dbReference type="SUPFAM" id="SSF103473">
    <property type="entry name" value="MFS general substrate transporter"/>
    <property type="match status" value="1"/>
</dbReference>
<dbReference type="EMBL" id="LGRX02034110">
    <property type="protein sequence ID" value="KAK3238780.1"/>
    <property type="molecule type" value="Genomic_DNA"/>
</dbReference>
<comment type="subcellular location">
    <subcellularLocation>
        <location evidence="1">Membrane</location>
        <topology evidence="1">Multi-pass membrane protein</topology>
    </subcellularLocation>
</comment>
<feature type="transmembrane region" description="Helical" evidence="5">
    <location>
        <begin position="114"/>
        <end position="136"/>
    </location>
</feature>
<name>A0AAE0ETX9_9CHLO</name>
<reference evidence="6 7" key="1">
    <citation type="journal article" date="2015" name="Genome Biol. Evol.">
        <title>Comparative Genomics of a Bacterivorous Green Alga Reveals Evolutionary Causalities and Consequences of Phago-Mixotrophic Mode of Nutrition.</title>
        <authorList>
            <person name="Burns J.A."/>
            <person name="Paasch A."/>
            <person name="Narechania A."/>
            <person name="Kim E."/>
        </authorList>
    </citation>
    <scope>NUCLEOTIDE SEQUENCE [LARGE SCALE GENOMIC DNA]</scope>
    <source>
        <strain evidence="6 7">PLY_AMNH</strain>
    </source>
</reference>
<gene>
    <name evidence="6" type="ORF">CYMTET_51236</name>
</gene>
<evidence type="ECO:0000256" key="4">
    <source>
        <dbReference type="ARBA" id="ARBA00023136"/>
    </source>
</evidence>
<accession>A0AAE0ETX9</accession>
<evidence type="ECO:0008006" key="8">
    <source>
        <dbReference type="Google" id="ProtNLM"/>
    </source>
</evidence>
<evidence type="ECO:0000256" key="5">
    <source>
        <dbReference type="SAM" id="Phobius"/>
    </source>
</evidence>